<dbReference type="RefSeq" id="WP_106613448.1">
    <property type="nucleotide sequence ID" value="NZ_PYAX01000001.1"/>
</dbReference>
<keyword evidence="8" id="KW-0472">Membrane</keyword>
<dbReference type="Gene3D" id="3.30.200.20">
    <property type="entry name" value="Phosphorylase Kinase, domain 1"/>
    <property type="match status" value="1"/>
</dbReference>
<reference evidence="10 11" key="1">
    <citation type="submission" date="2018-03" db="EMBL/GenBank/DDBJ databases">
        <title>Genomic Encyclopedia of Type Strains, Phase III (KMG-III): the genomes of soil and plant-associated and newly described type strains.</title>
        <authorList>
            <person name="Whitman W."/>
        </authorList>
    </citation>
    <scope>NUCLEOTIDE SEQUENCE [LARGE SCALE GENOMIC DNA]</scope>
    <source>
        <strain evidence="10 11">CGMCC 4.7097</strain>
    </source>
</reference>
<dbReference type="PROSITE" id="PS00108">
    <property type="entry name" value="PROTEIN_KINASE_ST"/>
    <property type="match status" value="1"/>
</dbReference>
<dbReference type="GO" id="GO:0005524">
    <property type="term" value="F:ATP binding"/>
    <property type="evidence" value="ECO:0007669"/>
    <property type="project" value="UniProtKB-UniRule"/>
</dbReference>
<keyword evidence="5 10" id="KW-0418">Kinase</keyword>
<evidence type="ECO:0000256" key="1">
    <source>
        <dbReference type="ARBA" id="ARBA00012513"/>
    </source>
</evidence>
<feature type="domain" description="Protein kinase" evidence="9">
    <location>
        <begin position="19"/>
        <end position="273"/>
    </location>
</feature>
<accession>A0A2P8II02</accession>
<evidence type="ECO:0000256" key="2">
    <source>
        <dbReference type="ARBA" id="ARBA00022527"/>
    </source>
</evidence>
<dbReference type="OrthoDB" id="3679634at2"/>
<evidence type="ECO:0000256" key="3">
    <source>
        <dbReference type="ARBA" id="ARBA00022679"/>
    </source>
</evidence>
<evidence type="ECO:0000313" key="11">
    <source>
        <dbReference type="Proteomes" id="UP000241118"/>
    </source>
</evidence>
<keyword evidence="8" id="KW-1133">Transmembrane helix</keyword>
<dbReference type="AlphaFoldDB" id="A0A2P8II02"/>
<keyword evidence="6 7" id="KW-0067">ATP-binding</keyword>
<feature type="binding site" evidence="7">
    <location>
        <position position="48"/>
    </location>
    <ligand>
        <name>ATP</name>
        <dbReference type="ChEBI" id="CHEBI:30616"/>
    </ligand>
</feature>
<evidence type="ECO:0000256" key="5">
    <source>
        <dbReference type="ARBA" id="ARBA00022777"/>
    </source>
</evidence>
<keyword evidence="8" id="KW-0812">Transmembrane</keyword>
<dbReference type="InterPro" id="IPR008271">
    <property type="entry name" value="Ser/Thr_kinase_AS"/>
</dbReference>
<sequence length="484" mass="52006">MTGPTQGVSARPRVIAGRYTLLAELGRGGMGVVWRAQDNVIGRQVAIKELHLPDGIAVEERRVLEERVLREARTAGRLNDPGVVTVYDVVAEAGMTYIVMELVEAATLSTLVAAHGPMPQDRVISMAIQALSALDSAHQAGIVHRDVKPGNLMITPNGRVKLTDFGIAQAVDDPRLTTAGSLIGSPAYMSPERIHGNEASPASDLWALGATLCYAVEGANPYERSTTASTLHAIMNEMPRLTRAHGVLGAVITGLMMPDPNARLTGPQARAMLERAAAQPTPPTGFGVPPNQTMHYTQPTAVRKPWLKGVLITGTAVAAVALLVAGLFLGRWWFTDQPPAAMAETITYGPGGTIEPTQFKAGSGQCGDNLVDPNTTVNYTDCDEPHRTEVYAAAEPFGSDKMPYPGDEWLRGYAENFCTLHFMSDRVPVEDKQSKLRYVAVVPTAGVWAEDPAKASSDDKRFRDVACVLWNKDGSALNDQVYAK</sequence>
<gene>
    <name evidence="10" type="ORF">B0I31_101289</name>
</gene>
<dbReference type="PANTHER" id="PTHR43289:SF6">
    <property type="entry name" value="SERINE_THREONINE-PROTEIN KINASE NEKL-3"/>
    <property type="match status" value="1"/>
</dbReference>
<dbReference type="InterPro" id="IPR017441">
    <property type="entry name" value="Protein_kinase_ATP_BS"/>
</dbReference>
<evidence type="ECO:0000256" key="8">
    <source>
        <dbReference type="SAM" id="Phobius"/>
    </source>
</evidence>
<dbReference type="PROSITE" id="PS50011">
    <property type="entry name" value="PROTEIN_KINASE_DOM"/>
    <property type="match status" value="1"/>
</dbReference>
<dbReference type="SMART" id="SM00220">
    <property type="entry name" value="S_TKc"/>
    <property type="match status" value="1"/>
</dbReference>
<dbReference type="GO" id="GO:0004674">
    <property type="term" value="F:protein serine/threonine kinase activity"/>
    <property type="evidence" value="ECO:0007669"/>
    <property type="project" value="UniProtKB-KW"/>
</dbReference>
<dbReference type="EC" id="2.7.11.1" evidence="1"/>
<dbReference type="PROSITE" id="PS00107">
    <property type="entry name" value="PROTEIN_KINASE_ATP"/>
    <property type="match status" value="1"/>
</dbReference>
<name>A0A2P8II02_SACCR</name>
<dbReference type="PANTHER" id="PTHR43289">
    <property type="entry name" value="MITOGEN-ACTIVATED PROTEIN KINASE KINASE KINASE 20-RELATED"/>
    <property type="match status" value="1"/>
</dbReference>
<evidence type="ECO:0000259" key="9">
    <source>
        <dbReference type="PROSITE" id="PS50011"/>
    </source>
</evidence>
<dbReference type="InterPro" id="IPR011009">
    <property type="entry name" value="Kinase-like_dom_sf"/>
</dbReference>
<evidence type="ECO:0000256" key="4">
    <source>
        <dbReference type="ARBA" id="ARBA00022741"/>
    </source>
</evidence>
<dbReference type="Pfam" id="PF00069">
    <property type="entry name" value="Pkinase"/>
    <property type="match status" value="1"/>
</dbReference>
<feature type="transmembrane region" description="Helical" evidence="8">
    <location>
        <begin position="310"/>
        <end position="334"/>
    </location>
</feature>
<evidence type="ECO:0000256" key="7">
    <source>
        <dbReference type="PROSITE-ProRule" id="PRU10141"/>
    </source>
</evidence>
<keyword evidence="3" id="KW-0808">Transferase</keyword>
<keyword evidence="4 7" id="KW-0547">Nucleotide-binding</keyword>
<comment type="caution">
    <text evidence="10">The sequence shown here is derived from an EMBL/GenBank/DDBJ whole genome shotgun (WGS) entry which is preliminary data.</text>
</comment>
<organism evidence="10 11">
    <name type="scientific">Saccharothrix carnea</name>
    <dbReference type="NCBI Taxonomy" id="1280637"/>
    <lineage>
        <taxon>Bacteria</taxon>
        <taxon>Bacillati</taxon>
        <taxon>Actinomycetota</taxon>
        <taxon>Actinomycetes</taxon>
        <taxon>Pseudonocardiales</taxon>
        <taxon>Pseudonocardiaceae</taxon>
        <taxon>Saccharothrix</taxon>
    </lineage>
</organism>
<evidence type="ECO:0000256" key="6">
    <source>
        <dbReference type="ARBA" id="ARBA00022840"/>
    </source>
</evidence>
<dbReference type="Proteomes" id="UP000241118">
    <property type="component" value="Unassembled WGS sequence"/>
</dbReference>
<dbReference type="Gene3D" id="1.10.510.10">
    <property type="entry name" value="Transferase(Phosphotransferase) domain 1"/>
    <property type="match status" value="1"/>
</dbReference>
<keyword evidence="11" id="KW-1185">Reference proteome</keyword>
<dbReference type="InterPro" id="IPR000719">
    <property type="entry name" value="Prot_kinase_dom"/>
</dbReference>
<proteinExistence type="predicted"/>
<evidence type="ECO:0000313" key="10">
    <source>
        <dbReference type="EMBL" id="PSL58074.1"/>
    </source>
</evidence>
<dbReference type="CDD" id="cd14014">
    <property type="entry name" value="STKc_PknB_like"/>
    <property type="match status" value="1"/>
</dbReference>
<protein>
    <recommendedName>
        <fullName evidence="1">non-specific serine/threonine protein kinase</fullName>
        <ecNumber evidence="1">2.7.11.1</ecNumber>
    </recommendedName>
</protein>
<keyword evidence="2" id="KW-0723">Serine/threonine-protein kinase</keyword>
<dbReference type="EMBL" id="PYAX01000001">
    <property type="protein sequence ID" value="PSL58074.1"/>
    <property type="molecule type" value="Genomic_DNA"/>
</dbReference>
<dbReference type="SUPFAM" id="SSF56112">
    <property type="entry name" value="Protein kinase-like (PK-like)"/>
    <property type="match status" value="1"/>
</dbReference>